<sequence>MGLPELWNELGDGEVYHIAEFAARHFERTGRPLRTAVDEPGWRYKNLTPQQAHQIRQNTVQAGNLIEKLILYRLLKLLRLNIQFLFVFDGANRPRGKRGKHGGGGVQWKEITLLKNLLKQLGVAQHMAPGEAKAECAALQRHGVVDTVWSEDCDCLMFGCTTLIRDFREGGKKSETKVRIYRAELVKEKVRLDREGLVAFAMLNGGDYDSTGLRGCGPKLAIQAARRGLGQSLCDALDQGISMGRWRSELVEFLREQRKPLEIPPNYPSVDKARLYHRPLVSRPHQLTDLNCLRNGWDLEIDEANLREHLRNHFNFFTKEYMKHITPVLLARSLASADPGGRAFVHRYDVQPAKRSKKETEEAAKSSTKISFKPAEVTCIDVGESVAMDLGMERQRKDPPYDPDERVECELLNVILKRAFPNQDFNAPPIKQRKNAKKKYGDDPNSKGWNIKSQNKDRNKRKSSELHSSDDLDRLVEKEPRQDRPTKRPRGRRKESDITAKALADRDETTLQSLDVDQAVRDLSPGSDLPDLDDLLHDAPVLVPLSPNATRKGFAPYAQVEKKAKNSKPTALIKVTPKCGFSDPIVGLVDLTDD</sequence>
<dbReference type="CDD" id="cd09870">
    <property type="entry name" value="PIN_YEN1"/>
    <property type="match status" value="1"/>
</dbReference>
<dbReference type="PANTHER" id="PTHR11081">
    <property type="entry name" value="FLAP ENDONUCLEASE FAMILY MEMBER"/>
    <property type="match status" value="1"/>
</dbReference>
<name>A0A6A6HH53_VIRVR</name>
<feature type="domain" description="XPG-I" evidence="2">
    <location>
        <begin position="119"/>
        <end position="192"/>
    </location>
</feature>
<dbReference type="PANTHER" id="PTHR11081:SF62">
    <property type="entry name" value="XPG-I DOMAIN-CONTAINING PROTEIN"/>
    <property type="match status" value="1"/>
</dbReference>
<dbReference type="GO" id="GO:0017108">
    <property type="term" value="F:5'-flap endonuclease activity"/>
    <property type="evidence" value="ECO:0007669"/>
    <property type="project" value="TreeGrafter"/>
</dbReference>
<dbReference type="InterPro" id="IPR029060">
    <property type="entry name" value="PIN-like_dom_sf"/>
</dbReference>
<dbReference type="Proteomes" id="UP000800092">
    <property type="component" value="Unassembled WGS sequence"/>
</dbReference>
<dbReference type="SUPFAM" id="SSF47807">
    <property type="entry name" value="5' to 3' exonuclease, C-terminal subdomain"/>
    <property type="match status" value="1"/>
</dbReference>
<protein>
    <submittedName>
        <fullName evidence="3">PIN domain-like protein</fullName>
    </submittedName>
</protein>
<feature type="region of interest" description="Disordered" evidence="1">
    <location>
        <begin position="423"/>
        <end position="498"/>
    </location>
</feature>
<dbReference type="SMART" id="SM00484">
    <property type="entry name" value="XPGI"/>
    <property type="match status" value="1"/>
</dbReference>
<feature type="compositionally biased region" description="Basic and acidic residues" evidence="1">
    <location>
        <begin position="454"/>
        <end position="486"/>
    </location>
</feature>
<dbReference type="SUPFAM" id="SSF88723">
    <property type="entry name" value="PIN domain-like"/>
    <property type="match status" value="1"/>
</dbReference>
<keyword evidence="4" id="KW-1185">Reference proteome</keyword>
<reference evidence="3" key="1">
    <citation type="journal article" date="2020" name="Stud. Mycol.">
        <title>101 Dothideomycetes genomes: a test case for predicting lifestyles and emergence of pathogens.</title>
        <authorList>
            <person name="Haridas S."/>
            <person name="Albert R."/>
            <person name="Binder M."/>
            <person name="Bloem J."/>
            <person name="Labutti K."/>
            <person name="Salamov A."/>
            <person name="Andreopoulos B."/>
            <person name="Baker S."/>
            <person name="Barry K."/>
            <person name="Bills G."/>
            <person name="Bluhm B."/>
            <person name="Cannon C."/>
            <person name="Castanera R."/>
            <person name="Culley D."/>
            <person name="Daum C."/>
            <person name="Ezra D."/>
            <person name="Gonzalez J."/>
            <person name="Henrissat B."/>
            <person name="Kuo A."/>
            <person name="Liang C."/>
            <person name="Lipzen A."/>
            <person name="Lutzoni F."/>
            <person name="Magnuson J."/>
            <person name="Mondo S."/>
            <person name="Nolan M."/>
            <person name="Ohm R."/>
            <person name="Pangilinan J."/>
            <person name="Park H.-J."/>
            <person name="Ramirez L."/>
            <person name="Alfaro M."/>
            <person name="Sun H."/>
            <person name="Tritt A."/>
            <person name="Yoshinaga Y."/>
            <person name="Zwiers L.-H."/>
            <person name="Turgeon B."/>
            <person name="Goodwin S."/>
            <person name="Spatafora J."/>
            <person name="Crous P."/>
            <person name="Grigoriev I."/>
        </authorList>
    </citation>
    <scope>NUCLEOTIDE SEQUENCE</scope>
    <source>
        <strain evidence="3">Tuck. ex Michener</strain>
    </source>
</reference>
<evidence type="ECO:0000313" key="3">
    <source>
        <dbReference type="EMBL" id="KAF2237455.1"/>
    </source>
</evidence>
<gene>
    <name evidence="3" type="ORF">EV356DRAFT_564813</name>
</gene>
<dbReference type="GO" id="GO:0006281">
    <property type="term" value="P:DNA repair"/>
    <property type="evidence" value="ECO:0007669"/>
    <property type="project" value="UniProtKB-ARBA"/>
</dbReference>
<dbReference type="OrthoDB" id="2959108at2759"/>
<dbReference type="InterPro" id="IPR006084">
    <property type="entry name" value="XPG/Rad2"/>
</dbReference>
<evidence type="ECO:0000256" key="1">
    <source>
        <dbReference type="SAM" id="MobiDB-lite"/>
    </source>
</evidence>
<dbReference type="PRINTS" id="PR00853">
    <property type="entry name" value="XPGRADSUPER"/>
</dbReference>
<evidence type="ECO:0000313" key="4">
    <source>
        <dbReference type="Proteomes" id="UP000800092"/>
    </source>
</evidence>
<proteinExistence type="predicted"/>
<dbReference type="AlphaFoldDB" id="A0A6A6HH53"/>
<evidence type="ECO:0000259" key="2">
    <source>
        <dbReference type="SMART" id="SM00484"/>
    </source>
</evidence>
<dbReference type="InterPro" id="IPR036279">
    <property type="entry name" value="5-3_exonuclease_C_sf"/>
</dbReference>
<dbReference type="Gene3D" id="3.40.50.1010">
    <property type="entry name" value="5'-nuclease"/>
    <property type="match status" value="2"/>
</dbReference>
<dbReference type="Pfam" id="PF00867">
    <property type="entry name" value="XPG_I"/>
    <property type="match status" value="1"/>
</dbReference>
<accession>A0A6A6HH53</accession>
<organism evidence="3 4">
    <name type="scientific">Viridothelium virens</name>
    <name type="common">Speckled blister lichen</name>
    <name type="synonym">Trypethelium virens</name>
    <dbReference type="NCBI Taxonomy" id="1048519"/>
    <lineage>
        <taxon>Eukaryota</taxon>
        <taxon>Fungi</taxon>
        <taxon>Dikarya</taxon>
        <taxon>Ascomycota</taxon>
        <taxon>Pezizomycotina</taxon>
        <taxon>Dothideomycetes</taxon>
        <taxon>Dothideomycetes incertae sedis</taxon>
        <taxon>Trypetheliales</taxon>
        <taxon>Trypetheliaceae</taxon>
        <taxon>Viridothelium</taxon>
    </lineage>
</organism>
<dbReference type="EMBL" id="ML991780">
    <property type="protein sequence ID" value="KAF2237455.1"/>
    <property type="molecule type" value="Genomic_DNA"/>
</dbReference>
<dbReference type="Gene3D" id="1.10.150.20">
    <property type="entry name" value="5' to 3' exonuclease, C-terminal subdomain"/>
    <property type="match status" value="1"/>
</dbReference>
<dbReference type="InterPro" id="IPR006086">
    <property type="entry name" value="XPG-I_dom"/>
</dbReference>